<keyword evidence="1" id="KW-0732">Signal</keyword>
<gene>
    <name evidence="2" type="ORF">CSUI_009526</name>
</gene>
<accession>A0A2C6K315</accession>
<dbReference type="AlphaFoldDB" id="A0A2C6K315"/>
<feature type="non-terminal residue" evidence="2">
    <location>
        <position position="35"/>
    </location>
</feature>
<evidence type="ECO:0000256" key="1">
    <source>
        <dbReference type="SAM" id="SignalP"/>
    </source>
</evidence>
<dbReference type="GeneID" id="94432852"/>
<organism evidence="2 3">
    <name type="scientific">Cystoisospora suis</name>
    <dbReference type="NCBI Taxonomy" id="483139"/>
    <lineage>
        <taxon>Eukaryota</taxon>
        <taxon>Sar</taxon>
        <taxon>Alveolata</taxon>
        <taxon>Apicomplexa</taxon>
        <taxon>Conoidasida</taxon>
        <taxon>Coccidia</taxon>
        <taxon>Eucoccidiorida</taxon>
        <taxon>Eimeriorina</taxon>
        <taxon>Sarcocystidae</taxon>
        <taxon>Cystoisospora</taxon>
    </lineage>
</organism>
<proteinExistence type="predicted"/>
<feature type="signal peptide" evidence="1">
    <location>
        <begin position="1"/>
        <end position="18"/>
    </location>
</feature>
<dbReference type="RefSeq" id="XP_067918386.1">
    <property type="nucleotide sequence ID" value="XM_068069641.1"/>
</dbReference>
<evidence type="ECO:0000313" key="2">
    <source>
        <dbReference type="EMBL" id="PHJ16660.1"/>
    </source>
</evidence>
<protein>
    <submittedName>
        <fullName evidence="2">Uncharacterized protein</fullName>
    </submittedName>
</protein>
<reference evidence="2 3" key="1">
    <citation type="journal article" date="2017" name="Int. J. Parasitol.">
        <title>The genome of the protozoan parasite Cystoisospora suis and a reverse vaccinology approach to identify vaccine candidates.</title>
        <authorList>
            <person name="Palmieri N."/>
            <person name="Shrestha A."/>
            <person name="Ruttkowski B."/>
            <person name="Beck T."/>
            <person name="Vogl C."/>
            <person name="Tomley F."/>
            <person name="Blake D.P."/>
            <person name="Joachim A."/>
        </authorList>
    </citation>
    <scope>NUCLEOTIDE SEQUENCE [LARGE SCALE GENOMIC DNA]</scope>
    <source>
        <strain evidence="2 3">Wien I</strain>
    </source>
</reference>
<dbReference type="Proteomes" id="UP000221165">
    <property type="component" value="Unassembled WGS sequence"/>
</dbReference>
<evidence type="ECO:0000313" key="3">
    <source>
        <dbReference type="Proteomes" id="UP000221165"/>
    </source>
</evidence>
<sequence>MIFILCILPCWCCWSLHASLPLPCSQPSIHQGIHQ</sequence>
<comment type="caution">
    <text evidence="2">The sequence shown here is derived from an EMBL/GenBank/DDBJ whole genome shotgun (WGS) entry which is preliminary data.</text>
</comment>
<keyword evidence="3" id="KW-1185">Reference proteome</keyword>
<dbReference type="EMBL" id="MIGC01005709">
    <property type="protein sequence ID" value="PHJ16660.1"/>
    <property type="molecule type" value="Genomic_DNA"/>
</dbReference>
<dbReference type="VEuPathDB" id="ToxoDB:CSUI_009526"/>
<feature type="chain" id="PRO_5012971204" evidence="1">
    <location>
        <begin position="19"/>
        <end position="35"/>
    </location>
</feature>
<name>A0A2C6K315_9APIC</name>